<comment type="caution">
    <text evidence="1">The sequence shown here is derived from an EMBL/GenBank/DDBJ whole genome shotgun (WGS) entry which is preliminary data.</text>
</comment>
<dbReference type="EMBL" id="JAHRIQ010075085">
    <property type="protein sequence ID" value="MEQ2245929.1"/>
    <property type="molecule type" value="Genomic_DNA"/>
</dbReference>
<keyword evidence="2" id="KW-1185">Reference proteome</keyword>
<gene>
    <name evidence="1" type="ORF">ILYODFUR_033165</name>
</gene>
<evidence type="ECO:0000313" key="1">
    <source>
        <dbReference type="EMBL" id="MEQ2245929.1"/>
    </source>
</evidence>
<accession>A0ABV0UL30</accession>
<sequence length="110" mass="11922">MCYCCIAVLIKEHHACFFSLPNAKPNFKFFFRMSGARIVGHMVHNLKSGQYGLAGICNGGALFQRPVLTSDLRSGTTAGNFKQVLQSRMIEQCSSACLGFASETAGSFSC</sequence>
<evidence type="ECO:0000313" key="2">
    <source>
        <dbReference type="Proteomes" id="UP001482620"/>
    </source>
</evidence>
<reference evidence="1 2" key="1">
    <citation type="submission" date="2021-06" db="EMBL/GenBank/DDBJ databases">
        <authorList>
            <person name="Palmer J.M."/>
        </authorList>
    </citation>
    <scope>NUCLEOTIDE SEQUENCE [LARGE SCALE GENOMIC DNA]</scope>
    <source>
        <strain evidence="2">if_2019</strain>
        <tissue evidence="1">Muscle</tissue>
    </source>
</reference>
<dbReference type="Proteomes" id="UP001482620">
    <property type="component" value="Unassembled WGS sequence"/>
</dbReference>
<organism evidence="1 2">
    <name type="scientific">Ilyodon furcidens</name>
    <name type="common">goldbreast splitfin</name>
    <dbReference type="NCBI Taxonomy" id="33524"/>
    <lineage>
        <taxon>Eukaryota</taxon>
        <taxon>Metazoa</taxon>
        <taxon>Chordata</taxon>
        <taxon>Craniata</taxon>
        <taxon>Vertebrata</taxon>
        <taxon>Euteleostomi</taxon>
        <taxon>Actinopterygii</taxon>
        <taxon>Neopterygii</taxon>
        <taxon>Teleostei</taxon>
        <taxon>Neoteleostei</taxon>
        <taxon>Acanthomorphata</taxon>
        <taxon>Ovalentaria</taxon>
        <taxon>Atherinomorphae</taxon>
        <taxon>Cyprinodontiformes</taxon>
        <taxon>Goodeidae</taxon>
        <taxon>Ilyodon</taxon>
    </lineage>
</organism>
<proteinExistence type="predicted"/>
<protein>
    <submittedName>
        <fullName evidence="1">Uncharacterized protein</fullName>
    </submittedName>
</protein>
<name>A0ABV0UL30_9TELE</name>